<dbReference type="PIRSF" id="PIRSF007165">
    <property type="entry name" value="UCP007165"/>
    <property type="match status" value="1"/>
</dbReference>
<evidence type="ECO:0000259" key="2">
    <source>
        <dbReference type="Pfam" id="PF08864"/>
    </source>
</evidence>
<dbReference type="RefSeq" id="WP_057905231.1">
    <property type="nucleotide sequence ID" value="NZ_AZDA01000093.1"/>
</dbReference>
<dbReference type="Pfam" id="PF08858">
    <property type="entry name" value="IDEAL"/>
    <property type="match status" value="1"/>
</dbReference>
<evidence type="ECO:0000313" key="3">
    <source>
        <dbReference type="EMBL" id="KRK34253.1"/>
    </source>
</evidence>
<dbReference type="PATRIC" id="fig|1423726.3.peg.842"/>
<dbReference type="EMBL" id="AZDA01000093">
    <property type="protein sequence ID" value="KRK34253.1"/>
    <property type="molecule type" value="Genomic_DNA"/>
</dbReference>
<organism evidence="3 4">
    <name type="scientific">Loigolactobacillus bifermentans DSM 20003</name>
    <dbReference type="NCBI Taxonomy" id="1423726"/>
    <lineage>
        <taxon>Bacteria</taxon>
        <taxon>Bacillati</taxon>
        <taxon>Bacillota</taxon>
        <taxon>Bacilli</taxon>
        <taxon>Lactobacillales</taxon>
        <taxon>Lactobacillaceae</taxon>
        <taxon>Loigolactobacillus</taxon>
    </lineage>
</organism>
<dbReference type="InterPro" id="IPR014963">
    <property type="entry name" value="UPF0302_N"/>
</dbReference>
<dbReference type="OrthoDB" id="2155814at2"/>
<dbReference type="AlphaFoldDB" id="A0A0R1GJN0"/>
<dbReference type="STRING" id="1423726.FC07_GL000819"/>
<feature type="domain" description="UPF0302" evidence="2">
    <location>
        <begin position="6"/>
        <end position="107"/>
    </location>
</feature>
<gene>
    <name evidence="3" type="ORF">FC07_GL000819</name>
</gene>
<dbReference type="Gene3D" id="4.10.810.10">
    <property type="entry name" value="Virus Scaffolding Protein, Chain A"/>
    <property type="match status" value="1"/>
</dbReference>
<sequence>MEQALKVALIESFLAQQQLPVREAEWFLRYLLGQPQALSNLHVVEHALAADRGILIQTTAGDTAFAMKRADLLLTIPDQIFHEVNAHQDQAYFLELDFPQRQLDLDYLTVLEDNPYYRWADHPDPEVSERLATYWTMRQQQALIAAIDQALAQDDQISFQRLSQQYQELKKQRQAKH</sequence>
<dbReference type="InterPro" id="IPR038091">
    <property type="entry name" value="UPF0302_N_sf"/>
</dbReference>
<dbReference type="InterPro" id="IPR027393">
    <property type="entry name" value="Virus_scaffolding_prot_C"/>
</dbReference>
<evidence type="ECO:0008006" key="5">
    <source>
        <dbReference type="Google" id="ProtNLM"/>
    </source>
</evidence>
<feature type="domain" description="IDEAL" evidence="1">
    <location>
        <begin position="137"/>
        <end position="166"/>
    </location>
</feature>
<dbReference type="Gene3D" id="3.40.1530.30">
    <property type="entry name" value="Uncharacterised family UPF0302, N-terminal domain"/>
    <property type="match status" value="1"/>
</dbReference>
<dbReference type="Pfam" id="PF08864">
    <property type="entry name" value="UPF0302"/>
    <property type="match status" value="1"/>
</dbReference>
<protein>
    <recommendedName>
        <fullName evidence="5">IDEAL domain-containing protein</fullName>
    </recommendedName>
</protein>
<keyword evidence="4" id="KW-1185">Reference proteome</keyword>
<accession>A0A0R1GJN0</accession>
<proteinExistence type="predicted"/>
<dbReference type="InterPro" id="IPR011188">
    <property type="entry name" value="UPF0302"/>
</dbReference>
<name>A0A0R1GJN0_9LACO</name>
<evidence type="ECO:0000313" key="4">
    <source>
        <dbReference type="Proteomes" id="UP000051461"/>
    </source>
</evidence>
<dbReference type="InterPro" id="IPR014957">
    <property type="entry name" value="IDEAL_dom"/>
</dbReference>
<comment type="caution">
    <text evidence="3">The sequence shown here is derived from an EMBL/GenBank/DDBJ whole genome shotgun (WGS) entry which is preliminary data.</text>
</comment>
<dbReference type="Proteomes" id="UP000051461">
    <property type="component" value="Unassembled WGS sequence"/>
</dbReference>
<evidence type="ECO:0000259" key="1">
    <source>
        <dbReference type="Pfam" id="PF08858"/>
    </source>
</evidence>
<reference evidence="3 4" key="1">
    <citation type="journal article" date="2015" name="Genome Announc.">
        <title>Expanding the biotechnology potential of lactobacilli through comparative genomics of 213 strains and associated genera.</title>
        <authorList>
            <person name="Sun Z."/>
            <person name="Harris H.M."/>
            <person name="McCann A."/>
            <person name="Guo C."/>
            <person name="Argimon S."/>
            <person name="Zhang W."/>
            <person name="Yang X."/>
            <person name="Jeffery I.B."/>
            <person name="Cooney J.C."/>
            <person name="Kagawa T.F."/>
            <person name="Liu W."/>
            <person name="Song Y."/>
            <person name="Salvetti E."/>
            <person name="Wrobel A."/>
            <person name="Rasinkangas P."/>
            <person name="Parkhill J."/>
            <person name="Rea M.C."/>
            <person name="O'Sullivan O."/>
            <person name="Ritari J."/>
            <person name="Douillard F.P."/>
            <person name="Paul Ross R."/>
            <person name="Yang R."/>
            <person name="Briner A.E."/>
            <person name="Felis G.E."/>
            <person name="de Vos W.M."/>
            <person name="Barrangou R."/>
            <person name="Klaenhammer T.R."/>
            <person name="Caufield P.W."/>
            <person name="Cui Y."/>
            <person name="Zhang H."/>
            <person name="O'Toole P.W."/>
        </authorList>
    </citation>
    <scope>NUCLEOTIDE SEQUENCE [LARGE SCALE GENOMIC DNA]</scope>
    <source>
        <strain evidence="3 4">DSM 20003</strain>
    </source>
</reference>